<feature type="compositionally biased region" description="Pro residues" evidence="1">
    <location>
        <begin position="8"/>
        <end position="26"/>
    </location>
</feature>
<evidence type="ECO:0000313" key="2">
    <source>
        <dbReference type="EMBL" id="KAK8538716.1"/>
    </source>
</evidence>
<feature type="region of interest" description="Disordered" evidence="1">
    <location>
        <begin position="117"/>
        <end position="142"/>
    </location>
</feature>
<dbReference type="EMBL" id="JBBPBM010000027">
    <property type="protein sequence ID" value="KAK8538716.1"/>
    <property type="molecule type" value="Genomic_DNA"/>
</dbReference>
<feature type="region of interest" description="Disordered" evidence="1">
    <location>
        <begin position="1"/>
        <end position="26"/>
    </location>
</feature>
<sequence>MAQTSLPLQPPPPCQQPPKLPPCLPFKPYTPPSSSFIKPCLTDPPSMSCHYPSLHPSQSFTSHHRSPHSPLAPPSLFPCSKLPPLNNPLKPADHSRKLPKSTHSPTLAILLTETQVKIPSPPQTRNKEEETKTSTAVASTQKTDDGRWWLATVNANGSGPFQDVRSSFSENYSHERSRDGDSFILGARYSRKAHRSDGSRRFEERRLGFSGGEKFVFFPFVLS</sequence>
<keyword evidence="3" id="KW-1185">Reference proteome</keyword>
<accession>A0ABR2DH50</accession>
<organism evidence="2 3">
    <name type="scientific">Hibiscus sabdariffa</name>
    <name type="common">roselle</name>
    <dbReference type="NCBI Taxonomy" id="183260"/>
    <lineage>
        <taxon>Eukaryota</taxon>
        <taxon>Viridiplantae</taxon>
        <taxon>Streptophyta</taxon>
        <taxon>Embryophyta</taxon>
        <taxon>Tracheophyta</taxon>
        <taxon>Spermatophyta</taxon>
        <taxon>Magnoliopsida</taxon>
        <taxon>eudicotyledons</taxon>
        <taxon>Gunneridae</taxon>
        <taxon>Pentapetalae</taxon>
        <taxon>rosids</taxon>
        <taxon>malvids</taxon>
        <taxon>Malvales</taxon>
        <taxon>Malvaceae</taxon>
        <taxon>Malvoideae</taxon>
        <taxon>Hibiscus</taxon>
    </lineage>
</organism>
<proteinExistence type="predicted"/>
<reference evidence="2 3" key="1">
    <citation type="journal article" date="2024" name="G3 (Bethesda)">
        <title>Genome assembly of Hibiscus sabdariffa L. provides insights into metabolisms of medicinal natural products.</title>
        <authorList>
            <person name="Kim T."/>
        </authorList>
    </citation>
    <scope>NUCLEOTIDE SEQUENCE [LARGE SCALE GENOMIC DNA]</scope>
    <source>
        <strain evidence="2">TK-2024</strain>
        <tissue evidence="2">Old leaves</tissue>
    </source>
</reference>
<feature type="region of interest" description="Disordered" evidence="1">
    <location>
        <begin position="51"/>
        <end position="101"/>
    </location>
</feature>
<protein>
    <submittedName>
        <fullName evidence="2">Uncharacterized protein</fullName>
    </submittedName>
</protein>
<evidence type="ECO:0000256" key="1">
    <source>
        <dbReference type="SAM" id="MobiDB-lite"/>
    </source>
</evidence>
<dbReference type="Proteomes" id="UP001472677">
    <property type="component" value="Unassembled WGS sequence"/>
</dbReference>
<name>A0ABR2DH50_9ROSI</name>
<gene>
    <name evidence="2" type="ORF">V6N12_034424</name>
</gene>
<evidence type="ECO:0000313" key="3">
    <source>
        <dbReference type="Proteomes" id="UP001472677"/>
    </source>
</evidence>
<comment type="caution">
    <text evidence="2">The sequence shown here is derived from an EMBL/GenBank/DDBJ whole genome shotgun (WGS) entry which is preliminary data.</text>
</comment>